<evidence type="ECO:0000313" key="2">
    <source>
        <dbReference type="Proteomes" id="UP000076128"/>
    </source>
</evidence>
<dbReference type="InterPro" id="IPR008772">
    <property type="entry name" value="Phosphonate_metab_PhnH"/>
</dbReference>
<proteinExistence type="predicted"/>
<dbReference type="InterPro" id="IPR038058">
    <property type="entry name" value="PhnH-like_sp"/>
</dbReference>
<dbReference type="RefSeq" id="WP_066815235.1">
    <property type="nucleotide sequence ID" value="NZ_CP012661.1"/>
</dbReference>
<dbReference type="SUPFAM" id="SSF159709">
    <property type="entry name" value="PhnH-like"/>
    <property type="match status" value="1"/>
</dbReference>
<accession>A0A161HCI8</accession>
<dbReference type="Pfam" id="PF05845">
    <property type="entry name" value="PhnH"/>
    <property type="match status" value="1"/>
</dbReference>
<dbReference type="Proteomes" id="UP000076128">
    <property type="component" value="Chromosome"/>
</dbReference>
<keyword evidence="1" id="KW-0456">Lyase</keyword>
<sequence>MTPLATTPVPDDFETRTNATFEALMWALSRPGTVQVLPAPGMAGIAEALLDRECRVFCDDPALAERIAPFGAAQVPVPLADHAFLSLADAEALVRLGQVPVGSDLYPDQGATVVAPATFGAGQRLRLTGPGIESFVDISLGGLAPGLWPLRAARCRYPAGFDLFLVCGAEVIGLPRSTMIEVL</sequence>
<dbReference type="EMBL" id="CP012661">
    <property type="protein sequence ID" value="AMY70599.1"/>
    <property type="molecule type" value="Genomic_DNA"/>
</dbReference>
<keyword evidence="2" id="KW-1185">Reference proteome</keyword>
<dbReference type="AlphaFoldDB" id="A0A161HCI8"/>
<reference evidence="1 2" key="1">
    <citation type="submission" date="2015-09" db="EMBL/GenBank/DDBJ databases">
        <title>Complete genome sequence of Defluviimonas alba cai42t isolated from an oilfield in Xinjiang.</title>
        <authorList>
            <person name="Geng S."/>
            <person name="Pan X."/>
            <person name="Wu X."/>
        </authorList>
    </citation>
    <scope>NUCLEOTIDE SEQUENCE [LARGE SCALE GENOMIC DNA]</scope>
    <source>
        <strain evidence="2">cai42</strain>
    </source>
</reference>
<dbReference type="Gene3D" id="3.40.50.11310">
    <property type="entry name" value="Bacterial phosphonate metabolism protein PhnH"/>
    <property type="match status" value="1"/>
</dbReference>
<evidence type="ECO:0000313" key="1">
    <source>
        <dbReference type="EMBL" id="AMY70599.1"/>
    </source>
</evidence>
<gene>
    <name evidence="1" type="ORF">AKL17_3367</name>
</gene>
<dbReference type="OrthoDB" id="7947094at2"/>
<protein>
    <submittedName>
        <fullName evidence="1">Carbon-phosphorus lyase complex subunit</fullName>
    </submittedName>
</protein>
<dbReference type="KEGG" id="daa:AKL17_3367"/>
<dbReference type="GO" id="GO:0016829">
    <property type="term" value="F:lyase activity"/>
    <property type="evidence" value="ECO:0007669"/>
    <property type="project" value="UniProtKB-KW"/>
</dbReference>
<dbReference type="NCBIfam" id="TIGR03292">
    <property type="entry name" value="PhnH_redo"/>
    <property type="match status" value="1"/>
</dbReference>
<dbReference type="STRING" id="1335048.AKL17_3367"/>
<name>A0A161HCI8_9RHOB</name>
<organism evidence="1 2">
    <name type="scientific">Frigidibacter mobilis</name>
    <dbReference type="NCBI Taxonomy" id="1335048"/>
    <lineage>
        <taxon>Bacteria</taxon>
        <taxon>Pseudomonadati</taxon>
        <taxon>Pseudomonadota</taxon>
        <taxon>Alphaproteobacteria</taxon>
        <taxon>Rhodobacterales</taxon>
        <taxon>Paracoccaceae</taxon>
        <taxon>Frigidibacter</taxon>
    </lineage>
</organism>
<dbReference type="GO" id="GO:0019634">
    <property type="term" value="P:organic phosphonate metabolic process"/>
    <property type="evidence" value="ECO:0007669"/>
    <property type="project" value="InterPro"/>
</dbReference>